<dbReference type="PROSITE" id="PS50893">
    <property type="entry name" value="ABC_TRANSPORTER_2"/>
    <property type="match status" value="1"/>
</dbReference>
<comment type="similarity">
    <text evidence="1">Belongs to the ABC transporter superfamily.</text>
</comment>
<keyword evidence="4 6" id="KW-0067">ATP-binding</keyword>
<dbReference type="GO" id="GO:0140359">
    <property type="term" value="F:ABC-type transporter activity"/>
    <property type="evidence" value="ECO:0007669"/>
    <property type="project" value="InterPro"/>
</dbReference>
<dbReference type="InterPro" id="IPR003593">
    <property type="entry name" value="AAA+_ATPase"/>
</dbReference>
<dbReference type="EMBL" id="JACOPH010000001">
    <property type="protein sequence ID" value="MBC5712805.1"/>
    <property type="molecule type" value="Genomic_DNA"/>
</dbReference>
<comment type="caution">
    <text evidence="6">The sequence shown here is derived from an EMBL/GenBank/DDBJ whole genome shotgun (WGS) entry which is preliminary data.</text>
</comment>
<dbReference type="InterPro" id="IPR050683">
    <property type="entry name" value="Bact_Polysacc_Export_ATP-bd"/>
</dbReference>
<dbReference type="CDD" id="cd10147">
    <property type="entry name" value="Wzt_C-like"/>
    <property type="match status" value="1"/>
</dbReference>
<organism evidence="6 7">
    <name type="scientific">Roseburia zhanii</name>
    <dbReference type="NCBI Taxonomy" id="2763064"/>
    <lineage>
        <taxon>Bacteria</taxon>
        <taxon>Bacillati</taxon>
        <taxon>Bacillota</taxon>
        <taxon>Clostridia</taxon>
        <taxon>Lachnospirales</taxon>
        <taxon>Lachnospiraceae</taxon>
        <taxon>Roseburia</taxon>
    </lineage>
</organism>
<dbReference type="PANTHER" id="PTHR46743">
    <property type="entry name" value="TEICHOIC ACIDS EXPORT ATP-BINDING PROTEIN TAGH"/>
    <property type="match status" value="1"/>
</dbReference>
<dbReference type="SMART" id="SM00382">
    <property type="entry name" value="AAA"/>
    <property type="match status" value="1"/>
</dbReference>
<dbReference type="GO" id="GO:0016020">
    <property type="term" value="C:membrane"/>
    <property type="evidence" value="ECO:0007669"/>
    <property type="project" value="InterPro"/>
</dbReference>
<dbReference type="PROSITE" id="PS00211">
    <property type="entry name" value="ABC_TRANSPORTER_1"/>
    <property type="match status" value="1"/>
</dbReference>
<evidence type="ECO:0000256" key="1">
    <source>
        <dbReference type="ARBA" id="ARBA00005417"/>
    </source>
</evidence>
<name>A0A923LL31_9FIRM</name>
<proteinExistence type="inferred from homology"/>
<dbReference type="InterPro" id="IPR029439">
    <property type="entry name" value="Wzt_C"/>
</dbReference>
<evidence type="ECO:0000256" key="3">
    <source>
        <dbReference type="ARBA" id="ARBA00022741"/>
    </source>
</evidence>
<protein>
    <submittedName>
        <fullName evidence="6">ABC transporter ATP-binding protein</fullName>
    </submittedName>
</protein>
<evidence type="ECO:0000259" key="5">
    <source>
        <dbReference type="PROSITE" id="PS50893"/>
    </source>
</evidence>
<evidence type="ECO:0000313" key="7">
    <source>
        <dbReference type="Proteomes" id="UP000606720"/>
    </source>
</evidence>
<evidence type="ECO:0000313" key="6">
    <source>
        <dbReference type="EMBL" id="MBC5712805.1"/>
    </source>
</evidence>
<dbReference type="SUPFAM" id="SSF52540">
    <property type="entry name" value="P-loop containing nucleoside triphosphate hydrolases"/>
    <property type="match status" value="1"/>
</dbReference>
<keyword evidence="2" id="KW-0813">Transport</keyword>
<dbReference type="Proteomes" id="UP000606720">
    <property type="component" value="Unassembled WGS sequence"/>
</dbReference>
<keyword evidence="3" id="KW-0547">Nucleotide-binding</keyword>
<gene>
    <name evidence="6" type="ORF">H8S17_01040</name>
</gene>
<accession>A0A923LL31</accession>
<dbReference type="Pfam" id="PF00005">
    <property type="entry name" value="ABC_tran"/>
    <property type="match status" value="1"/>
</dbReference>
<dbReference type="Gene3D" id="3.40.50.300">
    <property type="entry name" value="P-loop containing nucleotide triphosphate hydrolases"/>
    <property type="match status" value="1"/>
</dbReference>
<dbReference type="InterPro" id="IPR015860">
    <property type="entry name" value="ABC_transpr_TagH-like"/>
</dbReference>
<sequence length="414" mass="46744">MDNNAITISNLTKCYRLYEKPFDRVKETFSFSRSKYSKEKCVLDHISLEIKQGDVVGIVGTNGAGKSTLLKLVTGVLTPTSGTISIRGKIAALLELGTGFNPEFTGIKNIYLNGTMMGFSHEEMEGKIQSIIDFADIGDFIYQPVKTYSSGMFARLAFAVAINVEPDILIVDEALSVGDLRFQMKCMDKMKSMMDSGVTVLFVSHDINAIRRLCTKGLWLLDGKVQTYGDTNRVCDQYLDYLKMCDMDEECLPENKDENNSEDIIEGIAEFRKGSEEAVGEIAGIRIVNEKGEPCEEFDLFEKMIVEVYYDVFDEKVAHPVLGVALKRIDDEYICGVNTMLDNEKIPWKYGRNCYKLCYTHGIRTLGGRYYFDVALFDKTATVPIQYRAKIKEFTVTADYIGEGVCIIPHEWRK</sequence>
<dbReference type="PANTHER" id="PTHR46743:SF2">
    <property type="entry name" value="TEICHOIC ACIDS EXPORT ATP-BINDING PROTEIN TAGH"/>
    <property type="match status" value="1"/>
</dbReference>
<dbReference type="Gene3D" id="2.70.50.60">
    <property type="entry name" value="abc- transporter (atp binding component) like domain"/>
    <property type="match status" value="1"/>
</dbReference>
<dbReference type="Pfam" id="PF14524">
    <property type="entry name" value="Wzt_C"/>
    <property type="match status" value="1"/>
</dbReference>
<dbReference type="InterPro" id="IPR017871">
    <property type="entry name" value="ABC_transporter-like_CS"/>
</dbReference>
<dbReference type="CDD" id="cd03220">
    <property type="entry name" value="ABC_KpsT_Wzt"/>
    <property type="match status" value="1"/>
</dbReference>
<evidence type="ECO:0000256" key="4">
    <source>
        <dbReference type="ARBA" id="ARBA00022840"/>
    </source>
</evidence>
<feature type="domain" description="ABC transporter" evidence="5">
    <location>
        <begin position="23"/>
        <end position="247"/>
    </location>
</feature>
<keyword evidence="7" id="KW-1185">Reference proteome</keyword>
<evidence type="ECO:0000256" key="2">
    <source>
        <dbReference type="ARBA" id="ARBA00022448"/>
    </source>
</evidence>
<reference evidence="6" key="1">
    <citation type="submission" date="2020-08" db="EMBL/GenBank/DDBJ databases">
        <title>Genome public.</title>
        <authorList>
            <person name="Liu C."/>
            <person name="Sun Q."/>
        </authorList>
    </citation>
    <scope>NUCLEOTIDE SEQUENCE</scope>
    <source>
        <strain evidence="6">BX1005</strain>
    </source>
</reference>
<dbReference type="AlphaFoldDB" id="A0A923LL31"/>
<dbReference type="GO" id="GO:0016887">
    <property type="term" value="F:ATP hydrolysis activity"/>
    <property type="evidence" value="ECO:0007669"/>
    <property type="project" value="InterPro"/>
</dbReference>
<dbReference type="InterPro" id="IPR027417">
    <property type="entry name" value="P-loop_NTPase"/>
</dbReference>
<dbReference type="InterPro" id="IPR003439">
    <property type="entry name" value="ABC_transporter-like_ATP-bd"/>
</dbReference>
<dbReference type="GO" id="GO:0005524">
    <property type="term" value="F:ATP binding"/>
    <property type="evidence" value="ECO:0007669"/>
    <property type="project" value="UniProtKB-KW"/>
</dbReference>